<proteinExistence type="predicted"/>
<keyword evidence="1" id="KW-0812">Transmembrane</keyword>
<gene>
    <name evidence="2" type="ORF">E6H05_08060</name>
</gene>
<dbReference type="AlphaFoldDB" id="A0A537IV31"/>
<sequence length="60" mass="6699">MSGWMNSLAINAGTAGQLIRFVWQGKTWWLTPIIVVLLLLTVMVVFLQGSALAPFIYTLF</sequence>
<dbReference type="Pfam" id="PF19451">
    <property type="entry name" value="DUF5989"/>
    <property type="match status" value="1"/>
</dbReference>
<accession>A0A537IV31</accession>
<dbReference type="EMBL" id="VBAP01000057">
    <property type="protein sequence ID" value="TMI74536.1"/>
    <property type="molecule type" value="Genomic_DNA"/>
</dbReference>
<feature type="transmembrane region" description="Helical" evidence="1">
    <location>
        <begin position="28"/>
        <end position="57"/>
    </location>
</feature>
<keyword evidence="1" id="KW-1133">Transmembrane helix</keyword>
<organism evidence="2 3">
    <name type="scientific">Candidatus Segetimicrobium genomatis</name>
    <dbReference type="NCBI Taxonomy" id="2569760"/>
    <lineage>
        <taxon>Bacteria</taxon>
        <taxon>Bacillati</taxon>
        <taxon>Candidatus Sysuimicrobiota</taxon>
        <taxon>Candidatus Sysuimicrobiia</taxon>
        <taxon>Candidatus Sysuimicrobiales</taxon>
        <taxon>Candidatus Segetimicrobiaceae</taxon>
        <taxon>Candidatus Segetimicrobium</taxon>
    </lineage>
</organism>
<evidence type="ECO:0000313" key="3">
    <source>
        <dbReference type="Proteomes" id="UP000318834"/>
    </source>
</evidence>
<comment type="caution">
    <text evidence="2">The sequence shown here is derived from an EMBL/GenBank/DDBJ whole genome shotgun (WGS) entry which is preliminary data.</text>
</comment>
<reference evidence="2 3" key="1">
    <citation type="journal article" date="2019" name="Nat. Microbiol.">
        <title>Mediterranean grassland soil C-N compound turnover is dependent on rainfall and depth, and is mediated by genomically divergent microorganisms.</title>
        <authorList>
            <person name="Diamond S."/>
            <person name="Andeer P.F."/>
            <person name="Li Z."/>
            <person name="Crits-Christoph A."/>
            <person name="Burstein D."/>
            <person name="Anantharaman K."/>
            <person name="Lane K.R."/>
            <person name="Thomas B.C."/>
            <person name="Pan C."/>
            <person name="Northen T.R."/>
            <person name="Banfield J.F."/>
        </authorList>
    </citation>
    <scope>NUCLEOTIDE SEQUENCE [LARGE SCALE GENOMIC DNA]</scope>
    <source>
        <strain evidence="2">NP_8</strain>
    </source>
</reference>
<evidence type="ECO:0000256" key="1">
    <source>
        <dbReference type="SAM" id="Phobius"/>
    </source>
</evidence>
<keyword evidence="1" id="KW-0472">Membrane</keyword>
<name>A0A537IV31_9BACT</name>
<protein>
    <submittedName>
        <fullName evidence="2">Uncharacterized protein</fullName>
    </submittedName>
</protein>
<dbReference type="Proteomes" id="UP000318834">
    <property type="component" value="Unassembled WGS sequence"/>
</dbReference>
<dbReference type="InterPro" id="IPR046031">
    <property type="entry name" value="DUF5989"/>
</dbReference>
<evidence type="ECO:0000313" key="2">
    <source>
        <dbReference type="EMBL" id="TMI74536.1"/>
    </source>
</evidence>